<sequence length="296" mass="32659">MDASIMFLGQQEELTWTNVGISSLFLIALVFLSFFLKLQIERPLIISSIRCVLQLTLMGYILKDVFSKDDPLITSLIVAVLILLSSFEIVYQKSVLTYKGMFLSVLVSVGVSTIAISIAGTRIGLNETPFWKPTKFIPTVGMIVSNCMSATALGISSCLSHFRIHRESIETRLSYGACRWEAAKPIAIESVRTAMLPTINGMSILGLISIPGMMTGQIMAGAPVGQAAMYQQIMMFMISGCSAFSVLYCVAICVRVAIDSDHRLRLDRILDGNNNKMGYSSSSRLFCCFKRRKVEQ</sequence>
<dbReference type="PANTHER" id="PTHR30028">
    <property type="entry name" value="UPF0014 INNER MEMBRANE PROTEIN YBBM-RELATED"/>
    <property type="match status" value="1"/>
</dbReference>
<gene>
    <name evidence="7" type="ORF">K450DRAFT_234777</name>
</gene>
<dbReference type="AlphaFoldDB" id="A0AAD5ED93"/>
<comment type="subcellular location">
    <subcellularLocation>
        <location evidence="1">Membrane</location>
        <topology evidence="1">Multi-pass membrane protein</topology>
    </subcellularLocation>
</comment>
<keyword evidence="5 6" id="KW-0472">Membrane</keyword>
<evidence type="ECO:0000256" key="2">
    <source>
        <dbReference type="ARBA" id="ARBA00005268"/>
    </source>
</evidence>
<proteinExistence type="inferred from homology"/>
<feature type="transmembrane region" description="Helical" evidence="6">
    <location>
        <begin position="136"/>
        <end position="159"/>
    </location>
</feature>
<feature type="transmembrane region" description="Helical" evidence="6">
    <location>
        <begin position="103"/>
        <end position="124"/>
    </location>
</feature>
<name>A0AAD5ED93_UMBRA</name>
<feature type="transmembrane region" description="Helical" evidence="6">
    <location>
        <begin position="194"/>
        <end position="213"/>
    </location>
</feature>
<feature type="transmembrane region" description="Helical" evidence="6">
    <location>
        <begin position="73"/>
        <end position="91"/>
    </location>
</feature>
<feature type="transmembrane region" description="Helical" evidence="6">
    <location>
        <begin position="16"/>
        <end position="36"/>
    </location>
</feature>
<dbReference type="RefSeq" id="XP_051445830.1">
    <property type="nucleotide sequence ID" value="XM_051587980.1"/>
</dbReference>
<dbReference type="EMBL" id="MU620909">
    <property type="protein sequence ID" value="KAI8580826.1"/>
    <property type="molecule type" value="Genomic_DNA"/>
</dbReference>
<dbReference type="Proteomes" id="UP001206595">
    <property type="component" value="Unassembled WGS sequence"/>
</dbReference>
<reference evidence="7" key="2">
    <citation type="journal article" date="2022" name="Proc. Natl. Acad. Sci. U.S.A.">
        <title>Diploid-dominant life cycles characterize the early evolution of Fungi.</title>
        <authorList>
            <person name="Amses K.R."/>
            <person name="Simmons D.R."/>
            <person name="Longcore J.E."/>
            <person name="Mondo S.J."/>
            <person name="Seto K."/>
            <person name="Jeronimo G.H."/>
            <person name="Bonds A.E."/>
            <person name="Quandt C.A."/>
            <person name="Davis W.J."/>
            <person name="Chang Y."/>
            <person name="Federici B.A."/>
            <person name="Kuo A."/>
            <person name="LaButti K."/>
            <person name="Pangilinan J."/>
            <person name="Andreopoulos W."/>
            <person name="Tritt A."/>
            <person name="Riley R."/>
            <person name="Hundley H."/>
            <person name="Johnson J."/>
            <person name="Lipzen A."/>
            <person name="Barry K."/>
            <person name="Lang B.F."/>
            <person name="Cuomo C.A."/>
            <person name="Buchler N.E."/>
            <person name="Grigoriev I.V."/>
            <person name="Spatafora J.W."/>
            <person name="Stajich J.E."/>
            <person name="James T.Y."/>
        </authorList>
    </citation>
    <scope>NUCLEOTIDE SEQUENCE</scope>
    <source>
        <strain evidence="7">AG</strain>
    </source>
</reference>
<dbReference type="PANTHER" id="PTHR30028:SF0">
    <property type="entry name" value="PROTEIN ALUMINUM SENSITIVE 3"/>
    <property type="match status" value="1"/>
</dbReference>
<dbReference type="GO" id="GO:0005886">
    <property type="term" value="C:plasma membrane"/>
    <property type="evidence" value="ECO:0007669"/>
    <property type="project" value="TreeGrafter"/>
</dbReference>
<evidence type="ECO:0000256" key="3">
    <source>
        <dbReference type="ARBA" id="ARBA00022692"/>
    </source>
</evidence>
<dbReference type="InterPro" id="IPR005226">
    <property type="entry name" value="UPF0014_fam"/>
</dbReference>
<evidence type="ECO:0000256" key="6">
    <source>
        <dbReference type="SAM" id="Phobius"/>
    </source>
</evidence>
<protein>
    <submittedName>
        <fullName evidence="7">Uncharacterized protein</fullName>
    </submittedName>
</protein>
<dbReference type="Pfam" id="PF03649">
    <property type="entry name" value="UPF0014"/>
    <property type="match status" value="1"/>
</dbReference>
<comment type="similarity">
    <text evidence="2">Belongs to the UPF0014 family.</text>
</comment>
<accession>A0AAD5ED93</accession>
<evidence type="ECO:0000313" key="8">
    <source>
        <dbReference type="Proteomes" id="UP001206595"/>
    </source>
</evidence>
<evidence type="ECO:0000256" key="5">
    <source>
        <dbReference type="ARBA" id="ARBA00023136"/>
    </source>
</evidence>
<keyword evidence="4 6" id="KW-1133">Transmembrane helix</keyword>
<dbReference type="GeneID" id="75913325"/>
<evidence type="ECO:0000256" key="1">
    <source>
        <dbReference type="ARBA" id="ARBA00004141"/>
    </source>
</evidence>
<feature type="transmembrane region" description="Helical" evidence="6">
    <location>
        <begin position="43"/>
        <end position="61"/>
    </location>
</feature>
<feature type="transmembrane region" description="Helical" evidence="6">
    <location>
        <begin position="233"/>
        <end position="258"/>
    </location>
</feature>
<evidence type="ECO:0000256" key="4">
    <source>
        <dbReference type="ARBA" id="ARBA00022989"/>
    </source>
</evidence>
<keyword evidence="3 6" id="KW-0812">Transmembrane</keyword>
<keyword evidence="8" id="KW-1185">Reference proteome</keyword>
<reference evidence="7" key="1">
    <citation type="submission" date="2021-06" db="EMBL/GenBank/DDBJ databases">
        <authorList>
            <consortium name="DOE Joint Genome Institute"/>
            <person name="Mondo S.J."/>
            <person name="Amses K.R."/>
            <person name="Simmons D.R."/>
            <person name="Longcore J.E."/>
            <person name="Seto K."/>
            <person name="Alves G.H."/>
            <person name="Bonds A.E."/>
            <person name="Quandt C.A."/>
            <person name="Davis W.J."/>
            <person name="Chang Y."/>
            <person name="Letcher P.M."/>
            <person name="Powell M.J."/>
            <person name="Kuo A."/>
            <person name="Labutti K."/>
            <person name="Pangilinan J."/>
            <person name="Andreopoulos W."/>
            <person name="Tritt A."/>
            <person name="Riley R."/>
            <person name="Hundley H."/>
            <person name="Johnson J."/>
            <person name="Lipzen A."/>
            <person name="Barry K."/>
            <person name="Berbee M.L."/>
            <person name="Buchler N.E."/>
            <person name="Grigoriev I.V."/>
            <person name="Spatafora J.W."/>
            <person name="Stajich J.E."/>
            <person name="James T.Y."/>
        </authorList>
    </citation>
    <scope>NUCLEOTIDE SEQUENCE</scope>
    <source>
        <strain evidence="7">AG</strain>
    </source>
</reference>
<evidence type="ECO:0000313" key="7">
    <source>
        <dbReference type="EMBL" id="KAI8580826.1"/>
    </source>
</evidence>
<comment type="caution">
    <text evidence="7">The sequence shown here is derived from an EMBL/GenBank/DDBJ whole genome shotgun (WGS) entry which is preliminary data.</text>
</comment>
<organism evidence="7 8">
    <name type="scientific">Umbelopsis ramanniana AG</name>
    <dbReference type="NCBI Taxonomy" id="1314678"/>
    <lineage>
        <taxon>Eukaryota</taxon>
        <taxon>Fungi</taxon>
        <taxon>Fungi incertae sedis</taxon>
        <taxon>Mucoromycota</taxon>
        <taxon>Mucoromycotina</taxon>
        <taxon>Umbelopsidomycetes</taxon>
        <taxon>Umbelopsidales</taxon>
        <taxon>Umbelopsidaceae</taxon>
        <taxon>Umbelopsis</taxon>
    </lineage>
</organism>